<keyword evidence="2" id="KW-0238">DNA-binding</keyword>
<proteinExistence type="predicted"/>
<dbReference type="InterPro" id="IPR006600">
    <property type="entry name" value="HTH_CenpB_DNA-bd_dom"/>
</dbReference>
<name>A0A182FCU8_ANOAL</name>
<reference evidence="4" key="2">
    <citation type="submission" date="2022-08" db="UniProtKB">
        <authorList>
            <consortium name="EnsemblMetazoa"/>
        </authorList>
    </citation>
    <scope>IDENTIFICATION</scope>
    <source>
        <strain evidence="4">STECLA/ALBI9_A</strain>
    </source>
</reference>
<dbReference type="PANTHER" id="PTHR19303">
    <property type="entry name" value="TRANSPOSON"/>
    <property type="match status" value="1"/>
</dbReference>
<dbReference type="SUPFAM" id="SSF46689">
    <property type="entry name" value="Homeodomain-like"/>
    <property type="match status" value="2"/>
</dbReference>
<evidence type="ECO:0000256" key="1">
    <source>
        <dbReference type="ARBA" id="ARBA00004123"/>
    </source>
</evidence>
<dbReference type="SMART" id="SM00674">
    <property type="entry name" value="CENPB"/>
    <property type="match status" value="1"/>
</dbReference>
<protein>
    <submittedName>
        <fullName evidence="4">Uncharacterized protein</fullName>
    </submittedName>
</protein>
<dbReference type="GO" id="GO:0003677">
    <property type="term" value="F:DNA binding"/>
    <property type="evidence" value="ECO:0007669"/>
    <property type="project" value="UniProtKB-KW"/>
</dbReference>
<evidence type="ECO:0000313" key="5">
    <source>
        <dbReference type="Proteomes" id="UP000069272"/>
    </source>
</evidence>
<comment type="subcellular location">
    <subcellularLocation>
        <location evidence="1">Nucleus</location>
    </subcellularLocation>
</comment>
<reference evidence="4 5" key="1">
    <citation type="journal article" date="2017" name="G3 (Bethesda)">
        <title>The Physical Genome Mapping of Anopheles albimanus Corrected Scaffold Misassemblies and Identified Interarm Rearrangements in Genus Anopheles.</title>
        <authorList>
            <person name="Artemov G.N."/>
            <person name="Peery A.N."/>
            <person name="Jiang X."/>
            <person name="Tu Z."/>
            <person name="Stegniy V.N."/>
            <person name="Sharakhova M.V."/>
            <person name="Sharakhov I.V."/>
        </authorList>
    </citation>
    <scope>NUCLEOTIDE SEQUENCE [LARGE SCALE GENOMIC DNA]</scope>
    <source>
        <strain evidence="4 5">ALBI9_A</strain>
    </source>
</reference>
<feature type="compositionally biased region" description="Low complexity" evidence="3">
    <location>
        <begin position="243"/>
        <end position="256"/>
    </location>
</feature>
<feature type="region of interest" description="Disordered" evidence="3">
    <location>
        <begin position="243"/>
        <end position="315"/>
    </location>
</feature>
<dbReference type="EnsemblMetazoa" id="AALB004334-RA">
    <property type="protein sequence ID" value="AALB004334-PA"/>
    <property type="gene ID" value="AALB004334"/>
</dbReference>
<dbReference type="PROSITE" id="PS51253">
    <property type="entry name" value="HTH_CENPB"/>
    <property type="match status" value="1"/>
</dbReference>
<dbReference type="AlphaFoldDB" id="A0A182FCU8"/>
<dbReference type="InterPro" id="IPR009057">
    <property type="entry name" value="Homeodomain-like_sf"/>
</dbReference>
<dbReference type="InterPro" id="IPR050863">
    <property type="entry name" value="CenT-Element_Derived"/>
</dbReference>
<dbReference type="Gene3D" id="1.10.10.60">
    <property type="entry name" value="Homeodomain-like"/>
    <property type="match status" value="2"/>
</dbReference>
<dbReference type="GO" id="GO:0005634">
    <property type="term" value="C:nucleus"/>
    <property type="evidence" value="ECO:0007669"/>
    <property type="project" value="UniProtKB-SubCell"/>
</dbReference>
<evidence type="ECO:0000256" key="3">
    <source>
        <dbReference type="SAM" id="MobiDB-lite"/>
    </source>
</evidence>
<dbReference type="Pfam" id="PF03221">
    <property type="entry name" value="HTH_Tnp_Tc5"/>
    <property type="match status" value="1"/>
</dbReference>
<dbReference type="STRING" id="7167.A0A182FCU8"/>
<accession>A0A182FCU8</accession>
<feature type="region of interest" description="Disordered" evidence="3">
    <location>
        <begin position="25"/>
        <end position="60"/>
    </location>
</feature>
<dbReference type="VEuPathDB" id="VectorBase:AALB004334"/>
<dbReference type="Proteomes" id="UP000069272">
    <property type="component" value="Chromosome 3L"/>
</dbReference>
<evidence type="ECO:0000313" key="4">
    <source>
        <dbReference type="EnsemblMetazoa" id="AALB004334-PA"/>
    </source>
</evidence>
<keyword evidence="5" id="KW-1185">Reference proteome</keyword>
<evidence type="ECO:0000256" key="2">
    <source>
        <dbReference type="ARBA" id="ARBA00023125"/>
    </source>
</evidence>
<organism evidence="4 5">
    <name type="scientific">Anopheles albimanus</name>
    <name type="common">New world malaria mosquito</name>
    <dbReference type="NCBI Taxonomy" id="7167"/>
    <lineage>
        <taxon>Eukaryota</taxon>
        <taxon>Metazoa</taxon>
        <taxon>Ecdysozoa</taxon>
        <taxon>Arthropoda</taxon>
        <taxon>Hexapoda</taxon>
        <taxon>Insecta</taxon>
        <taxon>Pterygota</taxon>
        <taxon>Neoptera</taxon>
        <taxon>Endopterygota</taxon>
        <taxon>Diptera</taxon>
        <taxon>Nematocera</taxon>
        <taxon>Culicoidea</taxon>
        <taxon>Culicidae</taxon>
        <taxon>Anophelinae</taxon>
        <taxon>Anopheles</taxon>
    </lineage>
</organism>
<dbReference type="PANTHER" id="PTHR19303:SF27">
    <property type="entry name" value="HTH CENPB-TYPE DOMAIN-CONTAINING PROTEIN"/>
    <property type="match status" value="1"/>
</dbReference>
<dbReference type="VEuPathDB" id="VectorBase:AALB20_031115"/>
<sequence>CVEQSCVVVVVVACRYRCRFVPNDGQRTDGRTRTHNRGEQARQESAMAPKKPRNRTTASTTVSLKRVKVTVEMKRKIVELKEQGMCVKDIARTFARPSSTICTILKNREKFMEVDASSGLTRISTRRLRILDDVEWLLLEWIRERHRLGESIDEQTICERARTIAADLAKALPGSCTPPFEEEEFKASRGWFERFKQRTGMQDAATTGVAGTVGVGLLAAARQGSAAVNQGLPLLTTATTAATVNTSSSSSSSSSSDAKENPERSRTGQQQQTTTECEPPPVVVPPQRTTEDDSADENSSSSSSSSSDPVAAQQRIAAEVEQQMASSVSDMLRAWQTVAACVERFHPNRAVAAYVTAMFNEYGVAPVRLMWERMQEQRH</sequence>
<feature type="compositionally biased region" description="Basic and acidic residues" evidence="3">
    <location>
        <begin position="26"/>
        <end position="42"/>
    </location>
</feature>
<feature type="compositionally biased region" description="Basic and acidic residues" evidence="3">
    <location>
        <begin position="257"/>
        <end position="266"/>
    </location>
</feature>